<dbReference type="KEGG" id="app:CAP2UW1_3878"/>
<name>C7RLH9_ACCRE</name>
<organism evidence="2">
    <name type="scientific">Accumulibacter regalis</name>
    <dbReference type="NCBI Taxonomy" id="522306"/>
    <lineage>
        <taxon>Bacteria</taxon>
        <taxon>Pseudomonadati</taxon>
        <taxon>Pseudomonadota</taxon>
        <taxon>Betaproteobacteria</taxon>
        <taxon>Candidatus Accumulibacter</taxon>
    </lineage>
</organism>
<dbReference type="PROSITE" id="PS51257">
    <property type="entry name" value="PROKAR_LIPOPROTEIN"/>
    <property type="match status" value="1"/>
</dbReference>
<protein>
    <recommendedName>
        <fullName evidence="3">Lipoprotein</fullName>
    </recommendedName>
</protein>
<sequence length="100" mass="10856" precursor="true">MKANKGFCAGLLSALILAGCSTNIVPTGPDTYMMSDTAGWVNYHRAVDYCRDQKKDMIPVASSSSYGSVNTPDYPKVFFRCVPISEAAVKEQASRQTPPM</sequence>
<feature type="signal peptide" evidence="1">
    <location>
        <begin position="1"/>
        <end position="18"/>
    </location>
</feature>
<keyword evidence="1" id="KW-0732">Signal</keyword>
<reference evidence="2" key="1">
    <citation type="submission" date="2009-08" db="EMBL/GenBank/DDBJ databases">
        <authorList>
            <consortium name="US DOE Joint Genome Institute"/>
            <person name="Lucas S."/>
            <person name="Copeland A."/>
            <person name="Lapidus A."/>
            <person name="Glavina del Rio T."/>
            <person name="Dalin E."/>
            <person name="Tice H."/>
            <person name="Bruce D."/>
            <person name="Barry K."/>
            <person name="Pitluck S."/>
            <person name="Lowry S."/>
            <person name="Larimer F."/>
            <person name="Land M."/>
            <person name="Hauser L."/>
            <person name="Kyrpides N."/>
            <person name="Ivanova N."/>
            <person name="McMahon K.D."/>
            <person name="Hugenholtz P."/>
        </authorList>
    </citation>
    <scope>NUCLEOTIDE SEQUENCE</scope>
    <source>
        <strain evidence="2">UW-1</strain>
    </source>
</reference>
<dbReference type="STRING" id="522306.CAP2UW1_3878"/>
<feature type="chain" id="PRO_5002981607" description="Lipoprotein" evidence="1">
    <location>
        <begin position="19"/>
        <end position="100"/>
    </location>
</feature>
<evidence type="ECO:0000256" key="1">
    <source>
        <dbReference type="SAM" id="SignalP"/>
    </source>
</evidence>
<evidence type="ECO:0008006" key="3">
    <source>
        <dbReference type="Google" id="ProtNLM"/>
    </source>
</evidence>
<evidence type="ECO:0000313" key="2">
    <source>
        <dbReference type="EMBL" id="ACV37128.1"/>
    </source>
</evidence>
<reference evidence="2" key="2">
    <citation type="submission" date="2009-09" db="EMBL/GenBank/DDBJ databases">
        <title>Complete sequence of chromosome of Candidatus Accumulibacter phosphatis clade IIA str. UW-1.</title>
        <authorList>
            <consortium name="US DOE Joint Genome Institute"/>
            <person name="Martin H.G."/>
            <person name="Ivanova N."/>
            <person name="Kunin V."/>
            <person name="Warnecke F."/>
            <person name="Barry K."/>
            <person name="He S."/>
            <person name="Salamov A."/>
            <person name="Szeto E."/>
            <person name="Dalin E."/>
            <person name="Pangilinan J.L."/>
            <person name="Lapidus A."/>
            <person name="Lowry S."/>
            <person name="Kyrpides N.C."/>
            <person name="McMahon K.D."/>
            <person name="Hugenholtz P."/>
        </authorList>
    </citation>
    <scope>NUCLEOTIDE SEQUENCE [LARGE SCALE GENOMIC DNA]</scope>
    <source>
        <strain evidence="2">UW-1</strain>
    </source>
</reference>
<gene>
    <name evidence="2" type="ordered locus">CAP2UW1_3878</name>
</gene>
<dbReference type="HOGENOM" id="CLU_2299507_0_0_4"/>
<dbReference type="AlphaFoldDB" id="C7RLH9"/>
<proteinExistence type="predicted"/>
<dbReference type="EMBL" id="CP001715">
    <property type="protein sequence ID" value="ACV37128.1"/>
    <property type="molecule type" value="Genomic_DNA"/>
</dbReference>
<accession>C7RLH9</accession>